<evidence type="ECO:0000313" key="2">
    <source>
        <dbReference type="EMBL" id="KKM92099.1"/>
    </source>
</evidence>
<comment type="caution">
    <text evidence="2">The sequence shown here is derived from an EMBL/GenBank/DDBJ whole genome shotgun (WGS) entry which is preliminary data.</text>
</comment>
<evidence type="ECO:0000256" key="1">
    <source>
        <dbReference type="SAM" id="MobiDB-lite"/>
    </source>
</evidence>
<accession>A0A0F9LB14</accession>
<proteinExistence type="predicted"/>
<dbReference type="EMBL" id="LAZR01006440">
    <property type="protein sequence ID" value="KKM92099.1"/>
    <property type="molecule type" value="Genomic_DNA"/>
</dbReference>
<organism evidence="2">
    <name type="scientific">marine sediment metagenome</name>
    <dbReference type="NCBI Taxonomy" id="412755"/>
    <lineage>
        <taxon>unclassified sequences</taxon>
        <taxon>metagenomes</taxon>
        <taxon>ecological metagenomes</taxon>
    </lineage>
</organism>
<name>A0A0F9LB14_9ZZZZ</name>
<dbReference type="AlphaFoldDB" id="A0A0F9LB14"/>
<gene>
    <name evidence="2" type="ORF">LCGC14_1221870</name>
</gene>
<reference evidence="2" key="1">
    <citation type="journal article" date="2015" name="Nature">
        <title>Complex archaea that bridge the gap between prokaryotes and eukaryotes.</title>
        <authorList>
            <person name="Spang A."/>
            <person name="Saw J.H."/>
            <person name="Jorgensen S.L."/>
            <person name="Zaremba-Niedzwiedzka K."/>
            <person name="Martijn J."/>
            <person name="Lind A.E."/>
            <person name="van Eijk R."/>
            <person name="Schleper C."/>
            <person name="Guy L."/>
            <person name="Ettema T.J."/>
        </authorList>
    </citation>
    <scope>NUCLEOTIDE SEQUENCE</scope>
</reference>
<evidence type="ECO:0008006" key="3">
    <source>
        <dbReference type="Google" id="ProtNLM"/>
    </source>
</evidence>
<feature type="region of interest" description="Disordered" evidence="1">
    <location>
        <begin position="291"/>
        <end position="315"/>
    </location>
</feature>
<sequence>MVGRKKKVYEPNWHPIEAQSESGARFSLGKIQLFCSVCESPKVGPYGTHGRKNTRVETFQCKNRKCPHLKNHKTGKQFVLTTSYQFKELIFGKLKALYEDLLKDGAKNKTIAKKYGISESQVSALRTEIESAIDKLNGLDTLVLTPQPDTAVAIDETFLRIEGTSIYVIIATGYTSHKTLGIKVSKSRSEEDIREVFNEADGNIKHDISAISSDALNATQAMAKNLNREITHIIHPHKKPFKKAIIRHYSYENNERITTTIGVKSNFFKKRGKRQFKYIEARTDMTPKIMKKRGRPKGSKTKKRCKKPTTKKKRGRRGLYTVFEKGTIGYATIDPYRDKLKLGKGLSRPVSAGLNATLKLFPLMSIQNNLAENINSILRAIIRLRGPKTIESVERRIRATLKIRNHPEILDEVRIMRQVRGDFLMNNLKLIDCADLLERGTIM</sequence>
<protein>
    <recommendedName>
        <fullName evidence="3">DDE domain-containing protein</fullName>
    </recommendedName>
</protein>